<evidence type="ECO:0000313" key="2">
    <source>
        <dbReference type="EMBL" id="MFC6893837.1"/>
    </source>
</evidence>
<sequence length="328" mass="33903">MRELEYAEVTRRVVERMGELTPDEEAVVVADPGTVELGRALTRAARAADADGTLAIAPRLDGHGSEPVASVAAAMTAADVVFVVTEHSLAHTAARKEAVANGARVAILRGVTPEMLVEGAMTADFDAVRETTGLVCDALAAASDARVTSPEGTDARMSLDGRPSFPLDGFFHDYGFSNLPPGLAVSSPVEGSAEGRIVVDHAVDGIGMVDEPVELDLEAGRVVEVRGGSSAATLRETLDGADDGARNLAEFAPGTNPAARLTPNLAECKKRLGVLDVALGDNTSIGGTVKSGIHVDAVLTRPTIELDGRTVLADGTYDEDALRAVAEG</sequence>
<dbReference type="InterPro" id="IPR052170">
    <property type="entry name" value="M29_Exopeptidase"/>
</dbReference>
<dbReference type="EMBL" id="JBHSXL010000014">
    <property type="protein sequence ID" value="MFC6893837.1"/>
    <property type="molecule type" value="Genomic_DNA"/>
</dbReference>
<dbReference type="InterPro" id="IPR058739">
    <property type="entry name" value="NicX"/>
</dbReference>
<dbReference type="PANTHER" id="PTHR34448">
    <property type="entry name" value="AMINOPEPTIDASE"/>
    <property type="match status" value="1"/>
</dbReference>
<keyword evidence="3" id="KW-1185">Reference proteome</keyword>
<dbReference type="SUPFAM" id="SSF144052">
    <property type="entry name" value="Thermophilic metalloprotease-like"/>
    <property type="match status" value="1"/>
</dbReference>
<organism evidence="2 3">
    <name type="scientific">Halopenitus salinus</name>
    <dbReference type="NCBI Taxonomy" id="1198295"/>
    <lineage>
        <taxon>Archaea</taxon>
        <taxon>Methanobacteriati</taxon>
        <taxon>Methanobacteriota</taxon>
        <taxon>Stenosarchaea group</taxon>
        <taxon>Halobacteria</taxon>
        <taxon>Halobacteriales</taxon>
        <taxon>Haloferacaceae</taxon>
        <taxon>Halopenitus</taxon>
    </lineage>
</organism>
<protein>
    <submittedName>
        <fullName evidence="2">Aminopeptidase</fullName>
    </submittedName>
</protein>
<dbReference type="GO" id="GO:0046872">
    <property type="term" value="F:metal ion binding"/>
    <property type="evidence" value="ECO:0007669"/>
    <property type="project" value="UniProtKB-KW"/>
</dbReference>
<dbReference type="PANTHER" id="PTHR34448:SF1">
    <property type="entry name" value="BLL6088 PROTEIN"/>
    <property type="match status" value="1"/>
</dbReference>
<reference evidence="2 3" key="1">
    <citation type="journal article" date="2019" name="Int. J. Syst. Evol. Microbiol.">
        <title>The Global Catalogue of Microorganisms (GCM) 10K type strain sequencing project: providing services to taxonomists for standard genome sequencing and annotation.</title>
        <authorList>
            <consortium name="The Broad Institute Genomics Platform"/>
            <consortium name="The Broad Institute Genome Sequencing Center for Infectious Disease"/>
            <person name="Wu L."/>
            <person name="Ma J."/>
        </authorList>
    </citation>
    <scope>NUCLEOTIDE SEQUENCE [LARGE SCALE GENOMIC DNA]</scope>
    <source>
        <strain evidence="2 3">SKJ47</strain>
    </source>
</reference>
<dbReference type="Proteomes" id="UP001596296">
    <property type="component" value="Unassembled WGS sequence"/>
</dbReference>
<evidence type="ECO:0000256" key="1">
    <source>
        <dbReference type="ARBA" id="ARBA00022723"/>
    </source>
</evidence>
<dbReference type="RefSeq" id="WP_379746364.1">
    <property type="nucleotide sequence ID" value="NZ_JBHSVN010000001.1"/>
</dbReference>
<keyword evidence="2" id="KW-0378">Hydrolase</keyword>
<dbReference type="Pfam" id="PF26233">
    <property type="entry name" value="NicX"/>
    <property type="match status" value="1"/>
</dbReference>
<keyword evidence="2" id="KW-0645">Protease</keyword>
<accession>A0ABD5UWH0</accession>
<keyword evidence="1" id="KW-0479">Metal-binding</keyword>
<evidence type="ECO:0000313" key="3">
    <source>
        <dbReference type="Proteomes" id="UP001596296"/>
    </source>
</evidence>
<name>A0ABD5UWH0_9EURY</name>
<comment type="caution">
    <text evidence="2">The sequence shown here is derived from an EMBL/GenBank/DDBJ whole genome shotgun (WGS) entry which is preliminary data.</text>
</comment>
<proteinExistence type="predicted"/>
<dbReference type="GO" id="GO:0004177">
    <property type="term" value="F:aminopeptidase activity"/>
    <property type="evidence" value="ECO:0007669"/>
    <property type="project" value="UniProtKB-KW"/>
</dbReference>
<keyword evidence="2" id="KW-0031">Aminopeptidase</keyword>
<dbReference type="AlphaFoldDB" id="A0ABD5UWH0"/>
<gene>
    <name evidence="2" type="ORF">ACFQE9_14670</name>
</gene>